<keyword evidence="2" id="KW-0479">Metal-binding</keyword>
<evidence type="ECO:0000259" key="5">
    <source>
        <dbReference type="Pfam" id="PF07731"/>
    </source>
</evidence>
<comment type="similarity">
    <text evidence="1">Belongs to the multicopper oxidase family.</text>
</comment>
<dbReference type="PANTHER" id="PTHR48267:SF1">
    <property type="entry name" value="BILIRUBIN OXIDASE"/>
    <property type="match status" value="1"/>
</dbReference>
<dbReference type="InterPro" id="IPR002355">
    <property type="entry name" value="Cu_oxidase_Cu_BS"/>
</dbReference>
<organism evidence="7 8">
    <name type="scientific">Mycobacteroides chelonae</name>
    <name type="common">Mycobacterium chelonae</name>
    <dbReference type="NCBI Taxonomy" id="1774"/>
    <lineage>
        <taxon>Bacteria</taxon>
        <taxon>Bacillati</taxon>
        <taxon>Actinomycetota</taxon>
        <taxon>Actinomycetes</taxon>
        <taxon>Mycobacteriales</taxon>
        <taxon>Mycobacteriaceae</taxon>
        <taxon>Mycobacteroides</taxon>
    </lineage>
</organism>
<sequence>MAPRSPSRDDRRGMKQRSRAKRWRIAVIILGTPLVVVMLALAASFLYPYVRSVEHVNAGTAAQQPLMIPPLAEPVIINGEKVFTLTAARGRTELLPGAHSDTAGYNGSYLGPTIRARTVDRVRVQVTNQLDATTTVHWHGMHVPAVMDGGPHQPIAPGATWSPHWTIQNSAATLWYHPHTLGATAQQVYSGLAGMFLIDDDNSDALGLPTQYGVDDVPLIVQDRNFDPDNHMTYLRDRTQNNFGELGDTILVNGTYAPYLDVPRKLVRLRILNASNARRYNFGFSDDRPFTQIATDGALLPAAIERTRMLLSPGERTEIIVDMTDTDKPVTLMSYEVPGAATMYHLMRTLTVGDNDEYQRFTILELRPSGTPAPHQTLPGKLNTIEALHPENAAQTRTFRITDRMSINGKPMDHGRIDEIVTKGNTEIWEIDNQEALFYHPFHIHHVQFQILDRDGRPPQGYEQGWKDTVHVAPFEKVRVIAKFDTYADTGWPYMYHCHILEHEDMGMMGQYMIVEHPVDKPTLQSPLNGQHNSDTDNHRHTA</sequence>
<accession>A0AB73TYF3</accession>
<dbReference type="Gene3D" id="2.60.40.420">
    <property type="entry name" value="Cupredoxins - blue copper proteins"/>
    <property type="match status" value="3"/>
</dbReference>
<dbReference type="Proteomes" id="UP000317728">
    <property type="component" value="Chromosome"/>
</dbReference>
<dbReference type="InterPro" id="IPR008972">
    <property type="entry name" value="Cupredoxin"/>
</dbReference>
<dbReference type="InterPro" id="IPR011706">
    <property type="entry name" value="Cu-oxidase_C"/>
</dbReference>
<gene>
    <name evidence="7" type="ORF">FJK96_05250</name>
</gene>
<dbReference type="AlphaFoldDB" id="A0AB73TYF3"/>
<feature type="compositionally biased region" description="Polar residues" evidence="4">
    <location>
        <begin position="523"/>
        <end position="533"/>
    </location>
</feature>
<dbReference type="SUPFAM" id="SSF49503">
    <property type="entry name" value="Cupredoxins"/>
    <property type="match status" value="3"/>
</dbReference>
<dbReference type="CDD" id="cd04232">
    <property type="entry name" value="CuRO_1_CueO_FtsP"/>
    <property type="match status" value="1"/>
</dbReference>
<feature type="compositionally biased region" description="Basic and acidic residues" evidence="4">
    <location>
        <begin position="534"/>
        <end position="543"/>
    </location>
</feature>
<reference evidence="7 8" key="1">
    <citation type="submission" date="2019-06" db="EMBL/GenBank/DDBJ databases">
        <title>Whole geneome sequnce of Mycobacteroides chelonae M77 isolated from bovine milk from Meghalaya, India.</title>
        <authorList>
            <person name="Vise E."/>
            <person name="Das S."/>
            <person name="Garg A."/>
            <person name="Ghatak S."/>
            <person name="Shakuntala I."/>
            <person name="Milton A.A.P."/>
            <person name="Karam A."/>
            <person name="Sanjukta R."/>
            <person name="Puro K."/>
            <person name="Sen A."/>
        </authorList>
    </citation>
    <scope>NUCLEOTIDE SEQUENCE [LARGE SCALE GENOMIC DNA]</scope>
    <source>
        <strain evidence="7 8">M77</strain>
    </source>
</reference>
<dbReference type="PROSITE" id="PS00080">
    <property type="entry name" value="MULTICOPPER_OXIDASE2"/>
    <property type="match status" value="1"/>
</dbReference>
<dbReference type="Pfam" id="PF07731">
    <property type="entry name" value="Cu-oxidase_2"/>
    <property type="match status" value="1"/>
</dbReference>
<dbReference type="CDD" id="cd13890">
    <property type="entry name" value="CuRO_3_CueO_FtsP"/>
    <property type="match status" value="1"/>
</dbReference>
<evidence type="ECO:0000256" key="4">
    <source>
        <dbReference type="SAM" id="MobiDB-lite"/>
    </source>
</evidence>
<feature type="domain" description="Plastocyanin-like" evidence="5">
    <location>
        <begin position="401"/>
        <end position="515"/>
    </location>
</feature>
<dbReference type="InterPro" id="IPR045087">
    <property type="entry name" value="Cu-oxidase_fam"/>
</dbReference>
<dbReference type="InterPro" id="IPR011707">
    <property type="entry name" value="Cu-oxidase-like_N"/>
</dbReference>
<feature type="region of interest" description="Disordered" evidence="4">
    <location>
        <begin position="521"/>
        <end position="543"/>
    </location>
</feature>
<dbReference type="PANTHER" id="PTHR48267">
    <property type="entry name" value="CUPREDOXIN SUPERFAMILY PROTEIN"/>
    <property type="match status" value="1"/>
</dbReference>
<evidence type="ECO:0000313" key="7">
    <source>
        <dbReference type="EMBL" id="QDF69616.1"/>
    </source>
</evidence>
<evidence type="ECO:0000256" key="3">
    <source>
        <dbReference type="ARBA" id="ARBA00023002"/>
    </source>
</evidence>
<dbReference type="EMBL" id="CP041150">
    <property type="protein sequence ID" value="QDF69616.1"/>
    <property type="molecule type" value="Genomic_DNA"/>
</dbReference>
<dbReference type="GO" id="GO:0016491">
    <property type="term" value="F:oxidoreductase activity"/>
    <property type="evidence" value="ECO:0007669"/>
    <property type="project" value="UniProtKB-KW"/>
</dbReference>
<dbReference type="CDD" id="cd13867">
    <property type="entry name" value="CuRO_2_CueO_FtsP"/>
    <property type="match status" value="1"/>
</dbReference>
<evidence type="ECO:0000313" key="8">
    <source>
        <dbReference type="Proteomes" id="UP000317728"/>
    </source>
</evidence>
<evidence type="ECO:0000256" key="2">
    <source>
        <dbReference type="ARBA" id="ARBA00022723"/>
    </source>
</evidence>
<feature type="domain" description="Plastocyanin-like" evidence="6">
    <location>
        <begin position="91"/>
        <end position="202"/>
    </location>
</feature>
<evidence type="ECO:0000259" key="6">
    <source>
        <dbReference type="Pfam" id="PF07732"/>
    </source>
</evidence>
<dbReference type="Pfam" id="PF07732">
    <property type="entry name" value="Cu-oxidase_3"/>
    <property type="match status" value="1"/>
</dbReference>
<protein>
    <submittedName>
        <fullName evidence="7">Copper oxidase</fullName>
    </submittedName>
</protein>
<keyword evidence="3" id="KW-0560">Oxidoreductase</keyword>
<name>A0AB73TYF3_MYCCH</name>
<dbReference type="GO" id="GO:0005507">
    <property type="term" value="F:copper ion binding"/>
    <property type="evidence" value="ECO:0007669"/>
    <property type="project" value="InterPro"/>
</dbReference>
<proteinExistence type="inferred from homology"/>
<evidence type="ECO:0000256" key="1">
    <source>
        <dbReference type="ARBA" id="ARBA00010609"/>
    </source>
</evidence>